<proteinExistence type="predicted"/>
<protein>
    <submittedName>
        <fullName evidence="1">Uncharacterized protein</fullName>
    </submittedName>
</protein>
<gene>
    <name evidence="1" type="primary">Acey_s0189.g1202</name>
    <name evidence="1" type="ORF">Y032_0189g1202</name>
</gene>
<accession>A0A016SR44</accession>
<dbReference type="EMBL" id="JARK01001525">
    <property type="protein sequence ID" value="EYB92871.1"/>
    <property type="molecule type" value="Genomic_DNA"/>
</dbReference>
<comment type="caution">
    <text evidence="1">The sequence shown here is derived from an EMBL/GenBank/DDBJ whole genome shotgun (WGS) entry which is preliminary data.</text>
</comment>
<dbReference type="AlphaFoldDB" id="A0A016SR44"/>
<name>A0A016SR44_9BILA</name>
<sequence length="91" mass="10047">MRYAATLQAVQRQPLLRHSTDWNRPDSAHLYHWQLKAPILAAAKSGAIGLLLGSDMAVMTLRGSTTHLQTSGEIAVSMGRRNEGFSWKSEV</sequence>
<evidence type="ECO:0000313" key="2">
    <source>
        <dbReference type="Proteomes" id="UP000024635"/>
    </source>
</evidence>
<evidence type="ECO:0000313" key="1">
    <source>
        <dbReference type="EMBL" id="EYB92871.1"/>
    </source>
</evidence>
<dbReference type="Proteomes" id="UP000024635">
    <property type="component" value="Unassembled WGS sequence"/>
</dbReference>
<organism evidence="1 2">
    <name type="scientific">Ancylostoma ceylanicum</name>
    <dbReference type="NCBI Taxonomy" id="53326"/>
    <lineage>
        <taxon>Eukaryota</taxon>
        <taxon>Metazoa</taxon>
        <taxon>Ecdysozoa</taxon>
        <taxon>Nematoda</taxon>
        <taxon>Chromadorea</taxon>
        <taxon>Rhabditida</taxon>
        <taxon>Rhabditina</taxon>
        <taxon>Rhabditomorpha</taxon>
        <taxon>Strongyloidea</taxon>
        <taxon>Ancylostomatidae</taxon>
        <taxon>Ancylostomatinae</taxon>
        <taxon>Ancylostoma</taxon>
    </lineage>
</organism>
<reference evidence="2" key="1">
    <citation type="journal article" date="2015" name="Nat. Genet.">
        <title>The genome and transcriptome of the zoonotic hookworm Ancylostoma ceylanicum identify infection-specific gene families.</title>
        <authorList>
            <person name="Schwarz E.M."/>
            <person name="Hu Y."/>
            <person name="Antoshechkin I."/>
            <person name="Miller M.M."/>
            <person name="Sternberg P.W."/>
            <person name="Aroian R.V."/>
        </authorList>
    </citation>
    <scope>NUCLEOTIDE SEQUENCE</scope>
    <source>
        <strain evidence="2">HY135</strain>
    </source>
</reference>
<keyword evidence="2" id="KW-1185">Reference proteome</keyword>